<sequence length="364" mass="40906">MRPSEKTILLVSVATLYGGAEAYYVKLAKILQLQFKVVAVVCCERLRDELVGHGIDTVLAEIGTRWIGPRRYLTAFAACRKMKAHYAPRVAHLNGQPESYLALFLRLLGMRLLTTRHTPFTDLYLREGSRLPVFFKRFMVLFSLRLCHATVCVSKLLQEQLGQYLASSKLVYLPTWVSDKFLERGIRPMPSDPLKVLFVGRVVRNKGIFTAIETARRCPWLQLTVVGDGDDLPVAREKARGLNVFFAGFQRDCRPMYRAADLFLFPSPEGFEGLPQVLLEAMAQELPCLAADIHSVLEIAGPDGVVATYKQGDGDALVAQLEKFRRDPQRLLELGQAGRLEVERHYTVASVASGYLQIFNLAFL</sequence>
<keyword evidence="4" id="KW-1185">Reference proteome</keyword>
<dbReference type="InterPro" id="IPR028098">
    <property type="entry name" value="Glyco_trans_4-like_N"/>
</dbReference>
<dbReference type="PANTHER" id="PTHR45947">
    <property type="entry name" value="SULFOQUINOVOSYL TRANSFERASE SQD2"/>
    <property type="match status" value="1"/>
</dbReference>
<proteinExistence type="predicted"/>
<keyword evidence="3" id="KW-0808">Transferase</keyword>
<dbReference type="RefSeq" id="WP_147647576.1">
    <property type="nucleotide sequence ID" value="NZ_CP042806.1"/>
</dbReference>
<evidence type="ECO:0000259" key="1">
    <source>
        <dbReference type="Pfam" id="PF00534"/>
    </source>
</evidence>
<accession>A0A5B9EEA6</accession>
<dbReference type="KEGG" id="talb:FTW19_10460"/>
<organism evidence="3 4">
    <name type="scientific">Terriglobus albidus</name>
    <dbReference type="NCBI Taxonomy" id="1592106"/>
    <lineage>
        <taxon>Bacteria</taxon>
        <taxon>Pseudomonadati</taxon>
        <taxon>Acidobacteriota</taxon>
        <taxon>Terriglobia</taxon>
        <taxon>Terriglobales</taxon>
        <taxon>Acidobacteriaceae</taxon>
        <taxon>Terriglobus</taxon>
    </lineage>
</organism>
<dbReference type="CDD" id="cd03801">
    <property type="entry name" value="GT4_PimA-like"/>
    <property type="match status" value="1"/>
</dbReference>
<gene>
    <name evidence="3" type="ORF">FTW19_10460</name>
</gene>
<dbReference type="GO" id="GO:0016758">
    <property type="term" value="F:hexosyltransferase activity"/>
    <property type="evidence" value="ECO:0007669"/>
    <property type="project" value="TreeGrafter"/>
</dbReference>
<dbReference type="PANTHER" id="PTHR45947:SF3">
    <property type="entry name" value="SULFOQUINOVOSYL TRANSFERASE SQD2"/>
    <property type="match status" value="1"/>
</dbReference>
<dbReference type="Gene3D" id="3.40.50.2000">
    <property type="entry name" value="Glycogen Phosphorylase B"/>
    <property type="match status" value="2"/>
</dbReference>
<evidence type="ECO:0000259" key="2">
    <source>
        <dbReference type="Pfam" id="PF13439"/>
    </source>
</evidence>
<dbReference type="OrthoDB" id="267399at2"/>
<dbReference type="Proteomes" id="UP000321820">
    <property type="component" value="Chromosome"/>
</dbReference>
<dbReference type="AlphaFoldDB" id="A0A5B9EEA6"/>
<dbReference type="InterPro" id="IPR050194">
    <property type="entry name" value="Glycosyltransferase_grp1"/>
</dbReference>
<dbReference type="EMBL" id="CP042806">
    <property type="protein sequence ID" value="QEE28386.1"/>
    <property type="molecule type" value="Genomic_DNA"/>
</dbReference>
<dbReference type="Pfam" id="PF00534">
    <property type="entry name" value="Glycos_transf_1"/>
    <property type="match status" value="1"/>
</dbReference>
<reference evidence="3 4" key="1">
    <citation type="submission" date="2019-08" db="EMBL/GenBank/DDBJ databases">
        <title>Complete genome sequence of Terriglobus albidus strain ORNL.</title>
        <authorList>
            <person name="Podar M."/>
        </authorList>
    </citation>
    <scope>NUCLEOTIDE SEQUENCE [LARGE SCALE GENOMIC DNA]</scope>
    <source>
        <strain evidence="3 4">ORNL</strain>
    </source>
</reference>
<evidence type="ECO:0000313" key="4">
    <source>
        <dbReference type="Proteomes" id="UP000321820"/>
    </source>
</evidence>
<dbReference type="Pfam" id="PF13439">
    <property type="entry name" value="Glyco_transf_4"/>
    <property type="match status" value="1"/>
</dbReference>
<dbReference type="SUPFAM" id="SSF53756">
    <property type="entry name" value="UDP-Glycosyltransferase/glycogen phosphorylase"/>
    <property type="match status" value="1"/>
</dbReference>
<feature type="domain" description="Glycosyl transferase family 1" evidence="1">
    <location>
        <begin position="184"/>
        <end position="339"/>
    </location>
</feature>
<feature type="domain" description="Glycosyltransferase subfamily 4-like N-terminal" evidence="2">
    <location>
        <begin position="17"/>
        <end position="177"/>
    </location>
</feature>
<protein>
    <submittedName>
        <fullName evidence="3">Glycosyltransferase family 4 protein</fullName>
    </submittedName>
</protein>
<dbReference type="InterPro" id="IPR001296">
    <property type="entry name" value="Glyco_trans_1"/>
</dbReference>
<evidence type="ECO:0000313" key="3">
    <source>
        <dbReference type="EMBL" id="QEE28386.1"/>
    </source>
</evidence>
<name>A0A5B9EEA6_9BACT</name>